<keyword evidence="2" id="KW-1133">Transmembrane helix</keyword>
<evidence type="ECO:0000313" key="3">
    <source>
        <dbReference type="EMBL" id="KAF9894122.1"/>
    </source>
</evidence>
<sequence>MPSDRAEEYLLPPLTDLIDRNPTRPLSSWSPFATTSFPDRGYSVQYEAAPSHDSPDSVVGLGISDDQFLDEQQASRSRHAAPSESQTTLLDHSPHGVKCPTKHTIVQRRLSWVPLTILVLAIYSTILSGIYMVVAFVKPRYGNAIGSDGHLAPSTASLLSALFAKTIELAYVTVCVAFLGQVLSRRAITKGSRGISISDMSMRSWIMQPGSLIVHWETLRYSAWTFLGLLTLTATLVGMLYTTAAEALVSPKLVMGPREAKMLVGDVFAQFANPAYAGWRCATPIQNETDPIYRNSTCLELEHVGQAYHNYQVYLNTWSLIASGQRPGSSMLDSRPLPVGSLHDNITVTGAWIDQGNMTALSQRYGRMVNNITAAMPHGGILAAAVNPANGIRQPQSVSGEGVYEIDASLPSPAVNVLCVGMTGEELAPLIYDEWPDTHDFDPVTWSSKPPPDIPVFPSYLNRTVVDGIFGFGEKYGQRPPIFGKLPLPYNTILNTSTLAPSNAMYLLGATPEGTDPPYVLCALKAKQSPRCSTQYVSGANGAQMAAICNQPTNGLQYDRRVPEVLDGIWQADWKNIASLWATSLSLGTGITDGQASNSRLLMQLVPTSFSLDPLLPSVAEAFAVLAGSTLIMSSLYAPFAPFWNYTAPQLERPIQQSCNSTVRAMGYASGGTEEWQDLFHVILVFAFITSAICLAFMLFEVKGRQVTDFTEPQNLFALAMNSPATARLEGACGAGPAGRQLKERWYVGMEEEDEHYYIRTKAEESTPRTSSAVRPSPVSIDVEEPSKSATPAMDEYRRLSNRSSLMSRFY</sequence>
<dbReference type="AlphaFoldDB" id="A0AAD4CYM4"/>
<feature type="transmembrane region" description="Helical" evidence="2">
    <location>
        <begin position="221"/>
        <end position="241"/>
    </location>
</feature>
<feature type="region of interest" description="Disordered" evidence="1">
    <location>
        <begin position="762"/>
        <end position="794"/>
    </location>
</feature>
<gene>
    <name evidence="3" type="ORF">FE257_009095</name>
</gene>
<name>A0AAD4CYM4_ASPNN</name>
<dbReference type="EMBL" id="VCAU01000005">
    <property type="protein sequence ID" value="KAF9894122.1"/>
    <property type="molecule type" value="Genomic_DNA"/>
</dbReference>
<proteinExistence type="predicted"/>
<keyword evidence="2" id="KW-0812">Transmembrane</keyword>
<feature type="region of interest" description="Disordered" evidence="1">
    <location>
        <begin position="1"/>
        <end position="37"/>
    </location>
</feature>
<evidence type="ECO:0000256" key="1">
    <source>
        <dbReference type="SAM" id="MobiDB-lite"/>
    </source>
</evidence>
<protein>
    <submittedName>
        <fullName evidence="3">Uncharacterized protein</fullName>
    </submittedName>
</protein>
<accession>A0AAD4CYM4</accession>
<comment type="caution">
    <text evidence="3">The sequence shown here is derived from an EMBL/GenBank/DDBJ whole genome shotgun (WGS) entry which is preliminary data.</text>
</comment>
<feature type="transmembrane region" description="Helical" evidence="2">
    <location>
        <begin position="157"/>
        <end position="183"/>
    </location>
</feature>
<feature type="transmembrane region" description="Helical" evidence="2">
    <location>
        <begin position="112"/>
        <end position="137"/>
    </location>
</feature>
<feature type="region of interest" description="Disordered" evidence="1">
    <location>
        <begin position="72"/>
        <end position="95"/>
    </location>
</feature>
<dbReference type="Proteomes" id="UP001194746">
    <property type="component" value="Unassembled WGS sequence"/>
</dbReference>
<organism evidence="3 4">
    <name type="scientific">Aspergillus nanangensis</name>
    <dbReference type="NCBI Taxonomy" id="2582783"/>
    <lineage>
        <taxon>Eukaryota</taxon>
        <taxon>Fungi</taxon>
        <taxon>Dikarya</taxon>
        <taxon>Ascomycota</taxon>
        <taxon>Pezizomycotina</taxon>
        <taxon>Eurotiomycetes</taxon>
        <taxon>Eurotiomycetidae</taxon>
        <taxon>Eurotiales</taxon>
        <taxon>Aspergillaceae</taxon>
        <taxon>Aspergillus</taxon>
        <taxon>Aspergillus subgen. Circumdati</taxon>
    </lineage>
</organism>
<feature type="transmembrane region" description="Helical" evidence="2">
    <location>
        <begin position="679"/>
        <end position="700"/>
    </location>
</feature>
<keyword evidence="2" id="KW-0472">Membrane</keyword>
<evidence type="ECO:0000256" key="2">
    <source>
        <dbReference type="SAM" id="Phobius"/>
    </source>
</evidence>
<evidence type="ECO:0000313" key="4">
    <source>
        <dbReference type="Proteomes" id="UP001194746"/>
    </source>
</evidence>
<feature type="compositionally biased region" description="Polar residues" evidence="1">
    <location>
        <begin position="24"/>
        <end position="37"/>
    </location>
</feature>
<reference evidence="3" key="2">
    <citation type="submission" date="2020-02" db="EMBL/GenBank/DDBJ databases">
        <authorList>
            <person name="Gilchrist C.L.M."/>
            <person name="Chooi Y.-H."/>
        </authorList>
    </citation>
    <scope>NUCLEOTIDE SEQUENCE</scope>
    <source>
        <strain evidence="3">MST-FP2251</strain>
    </source>
</reference>
<reference evidence="3" key="1">
    <citation type="journal article" date="2019" name="Beilstein J. Org. Chem.">
        <title>Nanangenines: drimane sesquiterpenoids as the dominant metabolite cohort of a novel Australian fungus, Aspergillus nanangensis.</title>
        <authorList>
            <person name="Lacey H.J."/>
            <person name="Gilchrist C.L.M."/>
            <person name="Crombie A."/>
            <person name="Kalaitzis J.A."/>
            <person name="Vuong D."/>
            <person name="Rutledge P.J."/>
            <person name="Turner P."/>
            <person name="Pitt J.I."/>
            <person name="Lacey E."/>
            <person name="Chooi Y.H."/>
            <person name="Piggott A.M."/>
        </authorList>
    </citation>
    <scope>NUCLEOTIDE SEQUENCE</scope>
    <source>
        <strain evidence="3">MST-FP2251</strain>
    </source>
</reference>
<keyword evidence="4" id="KW-1185">Reference proteome</keyword>